<sequence length="387" mass="42860">MVNTSDTSEQNSLEPRKTSAWRQIAALVRFLAFLALLIATTIAVVPFEKFPYAAYLGAMIGGFLVLAVLGTVVYFFFAERGPALIATTIDLESMAALVIGIITIIIFGVVTLMSAETPRVLLLGFMLLGIYLYYVYRIIKENIRIMRENEDIRRQYGELREMDQEKTNFITVTSHQLRTPLTETKWALESLLRQSGLSEPLRSSLQRVSQSTQKTMTIVEDILQARATGKTTPELRRADTDLTALLQEIAGELYTLAEQIEVSLVLTPPEKPCVLSLDRTQIKRAIANVIDNAIRYSPKGSVSVTLRQSGGSAVIQIKDTGIGITVGDYQRVFKKFFRGENALLVQPDGLGLGLYNAKRIIEEHGGTIDFTSVTGKGTTFTITLPVK</sequence>
<dbReference type="InterPro" id="IPR003661">
    <property type="entry name" value="HisK_dim/P_dom"/>
</dbReference>
<dbReference type="EMBL" id="MHQI01000032">
    <property type="protein sequence ID" value="OGZ99849.1"/>
    <property type="molecule type" value="Genomic_DNA"/>
</dbReference>
<keyword evidence="6" id="KW-0472">Membrane</keyword>
<evidence type="ECO:0000313" key="8">
    <source>
        <dbReference type="EMBL" id="OGZ99849.1"/>
    </source>
</evidence>
<dbReference type="PANTHER" id="PTHR43547:SF2">
    <property type="entry name" value="HYBRID SIGNAL TRANSDUCTION HISTIDINE KINASE C"/>
    <property type="match status" value="1"/>
</dbReference>
<gene>
    <name evidence="8" type="ORF">A3C07_00370</name>
</gene>
<dbReference type="InterPro" id="IPR003594">
    <property type="entry name" value="HATPase_dom"/>
</dbReference>
<feature type="transmembrane region" description="Helical" evidence="6">
    <location>
        <begin position="89"/>
        <end position="114"/>
    </location>
</feature>
<dbReference type="PRINTS" id="PR00344">
    <property type="entry name" value="BCTRLSENSOR"/>
</dbReference>
<dbReference type="Gene3D" id="1.10.287.130">
    <property type="match status" value="1"/>
</dbReference>
<dbReference type="SUPFAM" id="SSF55874">
    <property type="entry name" value="ATPase domain of HSP90 chaperone/DNA topoisomerase II/histidine kinase"/>
    <property type="match status" value="1"/>
</dbReference>
<keyword evidence="3" id="KW-0597">Phosphoprotein</keyword>
<dbReference type="Proteomes" id="UP000179023">
    <property type="component" value="Unassembled WGS sequence"/>
</dbReference>
<evidence type="ECO:0000256" key="1">
    <source>
        <dbReference type="ARBA" id="ARBA00000085"/>
    </source>
</evidence>
<dbReference type="InterPro" id="IPR005467">
    <property type="entry name" value="His_kinase_dom"/>
</dbReference>
<dbReference type="Pfam" id="PF00512">
    <property type="entry name" value="HisKA"/>
    <property type="match status" value="1"/>
</dbReference>
<dbReference type="Pfam" id="PF02518">
    <property type="entry name" value="HATPase_c"/>
    <property type="match status" value="1"/>
</dbReference>
<dbReference type="InterPro" id="IPR004358">
    <property type="entry name" value="Sig_transdc_His_kin-like_C"/>
</dbReference>
<dbReference type="GO" id="GO:0000155">
    <property type="term" value="F:phosphorelay sensor kinase activity"/>
    <property type="evidence" value="ECO:0007669"/>
    <property type="project" value="InterPro"/>
</dbReference>
<evidence type="ECO:0000256" key="3">
    <source>
        <dbReference type="ARBA" id="ARBA00022553"/>
    </source>
</evidence>
<dbReference type="Gene3D" id="3.30.565.10">
    <property type="entry name" value="Histidine kinase-like ATPase, C-terminal domain"/>
    <property type="match status" value="1"/>
</dbReference>
<dbReference type="CDD" id="cd00082">
    <property type="entry name" value="HisKA"/>
    <property type="match status" value="1"/>
</dbReference>
<protein>
    <recommendedName>
        <fullName evidence="2">histidine kinase</fullName>
        <ecNumber evidence="2">2.7.13.3</ecNumber>
    </recommendedName>
</protein>
<feature type="transmembrane region" description="Helical" evidence="6">
    <location>
        <begin position="120"/>
        <end position="139"/>
    </location>
</feature>
<proteinExistence type="predicted"/>
<dbReference type="InterPro" id="IPR036890">
    <property type="entry name" value="HATPase_C_sf"/>
</dbReference>
<dbReference type="EC" id="2.7.13.3" evidence="2"/>
<dbReference type="InterPro" id="IPR036097">
    <property type="entry name" value="HisK_dim/P_sf"/>
</dbReference>
<evidence type="ECO:0000313" key="9">
    <source>
        <dbReference type="Proteomes" id="UP000179023"/>
    </source>
</evidence>
<keyword evidence="6" id="KW-0812">Transmembrane</keyword>
<dbReference type="AlphaFoldDB" id="A0A1G2KK87"/>
<dbReference type="SMART" id="SM00388">
    <property type="entry name" value="HisKA"/>
    <property type="match status" value="1"/>
</dbReference>
<dbReference type="SUPFAM" id="SSF47384">
    <property type="entry name" value="Homodimeric domain of signal transducing histidine kinase"/>
    <property type="match status" value="1"/>
</dbReference>
<evidence type="ECO:0000256" key="6">
    <source>
        <dbReference type="SAM" id="Phobius"/>
    </source>
</evidence>
<reference evidence="8 9" key="1">
    <citation type="journal article" date="2016" name="Nat. Commun.">
        <title>Thousands of microbial genomes shed light on interconnected biogeochemical processes in an aquifer system.</title>
        <authorList>
            <person name="Anantharaman K."/>
            <person name="Brown C.T."/>
            <person name="Hug L.A."/>
            <person name="Sharon I."/>
            <person name="Castelle C.J."/>
            <person name="Probst A.J."/>
            <person name="Thomas B.C."/>
            <person name="Singh A."/>
            <person name="Wilkins M.J."/>
            <person name="Karaoz U."/>
            <person name="Brodie E.L."/>
            <person name="Williams K.H."/>
            <person name="Hubbard S.S."/>
            <person name="Banfield J.F."/>
        </authorList>
    </citation>
    <scope>NUCLEOTIDE SEQUENCE [LARGE SCALE GENOMIC DNA]</scope>
</reference>
<dbReference type="PROSITE" id="PS50109">
    <property type="entry name" value="HIS_KIN"/>
    <property type="match status" value="1"/>
</dbReference>
<keyword evidence="4" id="KW-0808">Transferase</keyword>
<feature type="domain" description="Histidine kinase" evidence="7">
    <location>
        <begin position="172"/>
        <end position="387"/>
    </location>
</feature>
<name>A0A1G2KK87_9BACT</name>
<accession>A0A1G2KK87</accession>
<dbReference type="PANTHER" id="PTHR43547">
    <property type="entry name" value="TWO-COMPONENT HISTIDINE KINASE"/>
    <property type="match status" value="1"/>
</dbReference>
<keyword evidence="5" id="KW-0418">Kinase</keyword>
<keyword evidence="6" id="KW-1133">Transmembrane helix</keyword>
<organism evidence="8 9">
    <name type="scientific">Candidatus Sungbacteria bacterium RIFCSPHIGHO2_02_FULL_47_11</name>
    <dbReference type="NCBI Taxonomy" id="1802270"/>
    <lineage>
        <taxon>Bacteria</taxon>
        <taxon>Candidatus Sungiibacteriota</taxon>
    </lineage>
</organism>
<feature type="transmembrane region" description="Helical" evidence="6">
    <location>
        <begin position="26"/>
        <end position="47"/>
    </location>
</feature>
<dbReference type="SMART" id="SM00387">
    <property type="entry name" value="HATPase_c"/>
    <property type="match status" value="1"/>
</dbReference>
<comment type="catalytic activity">
    <reaction evidence="1">
        <text>ATP + protein L-histidine = ADP + protein N-phospho-L-histidine.</text>
        <dbReference type="EC" id="2.7.13.3"/>
    </reaction>
</comment>
<evidence type="ECO:0000259" key="7">
    <source>
        <dbReference type="PROSITE" id="PS50109"/>
    </source>
</evidence>
<dbReference type="STRING" id="1802270.A3C07_00370"/>
<evidence type="ECO:0000256" key="4">
    <source>
        <dbReference type="ARBA" id="ARBA00022679"/>
    </source>
</evidence>
<dbReference type="CDD" id="cd00075">
    <property type="entry name" value="HATPase"/>
    <property type="match status" value="1"/>
</dbReference>
<evidence type="ECO:0000256" key="2">
    <source>
        <dbReference type="ARBA" id="ARBA00012438"/>
    </source>
</evidence>
<comment type="caution">
    <text evidence="8">The sequence shown here is derived from an EMBL/GenBank/DDBJ whole genome shotgun (WGS) entry which is preliminary data.</text>
</comment>
<feature type="transmembrane region" description="Helical" evidence="6">
    <location>
        <begin position="53"/>
        <end position="77"/>
    </location>
</feature>
<evidence type="ECO:0000256" key="5">
    <source>
        <dbReference type="ARBA" id="ARBA00022777"/>
    </source>
</evidence>
<dbReference type="FunFam" id="3.30.565.10:FF:000006">
    <property type="entry name" value="Sensor histidine kinase WalK"/>
    <property type="match status" value="1"/>
</dbReference>